<gene>
    <name evidence="1" type="ORF">VTJ83DRAFT_1352</name>
</gene>
<dbReference type="PANTHER" id="PTHR35392:SF3">
    <property type="entry name" value="ZN(2)-C6 FUNGAL-TYPE DOMAIN-CONTAINING PROTEIN"/>
    <property type="match status" value="1"/>
</dbReference>
<dbReference type="GeneID" id="98122146"/>
<evidence type="ECO:0000313" key="1">
    <source>
        <dbReference type="EMBL" id="KAL2271981.1"/>
    </source>
</evidence>
<accession>A0ABR4DNS3</accession>
<dbReference type="EMBL" id="JAZGUE010000001">
    <property type="protein sequence ID" value="KAL2271981.1"/>
    <property type="molecule type" value="Genomic_DNA"/>
</dbReference>
<organism evidence="1 2">
    <name type="scientific">Remersonia thermophila</name>
    <dbReference type="NCBI Taxonomy" id="72144"/>
    <lineage>
        <taxon>Eukaryota</taxon>
        <taxon>Fungi</taxon>
        <taxon>Dikarya</taxon>
        <taxon>Ascomycota</taxon>
        <taxon>Pezizomycotina</taxon>
        <taxon>Sordariomycetes</taxon>
        <taxon>Sordariomycetidae</taxon>
        <taxon>Sordariales</taxon>
        <taxon>Sordariales incertae sedis</taxon>
        <taxon>Remersonia</taxon>
    </lineage>
</organism>
<comment type="caution">
    <text evidence="1">The sequence shown here is derived from an EMBL/GenBank/DDBJ whole genome shotgun (WGS) entry which is preliminary data.</text>
</comment>
<evidence type="ECO:0000313" key="2">
    <source>
        <dbReference type="Proteomes" id="UP001600064"/>
    </source>
</evidence>
<dbReference type="Proteomes" id="UP001600064">
    <property type="component" value="Unassembled WGS sequence"/>
</dbReference>
<dbReference type="PANTHER" id="PTHR35392">
    <property type="entry name" value="ZN(II)2CYS6 TRANSCRIPTION FACTOR (EUROFUNG)-RELATED-RELATED"/>
    <property type="match status" value="1"/>
</dbReference>
<reference evidence="1 2" key="1">
    <citation type="journal article" date="2024" name="Commun. Biol.">
        <title>Comparative genomic analysis of thermophilic fungi reveals convergent evolutionary adaptations and gene losses.</title>
        <authorList>
            <person name="Steindorff A.S."/>
            <person name="Aguilar-Pontes M.V."/>
            <person name="Robinson A.J."/>
            <person name="Andreopoulos B."/>
            <person name="LaButti K."/>
            <person name="Kuo A."/>
            <person name="Mondo S."/>
            <person name="Riley R."/>
            <person name="Otillar R."/>
            <person name="Haridas S."/>
            <person name="Lipzen A."/>
            <person name="Grimwood J."/>
            <person name="Schmutz J."/>
            <person name="Clum A."/>
            <person name="Reid I.D."/>
            <person name="Moisan M.C."/>
            <person name="Butler G."/>
            <person name="Nguyen T.T.M."/>
            <person name="Dewar K."/>
            <person name="Conant G."/>
            <person name="Drula E."/>
            <person name="Henrissat B."/>
            <person name="Hansel C."/>
            <person name="Singer S."/>
            <person name="Hutchinson M.I."/>
            <person name="de Vries R.P."/>
            <person name="Natvig D.O."/>
            <person name="Powell A.J."/>
            <person name="Tsang A."/>
            <person name="Grigoriev I.V."/>
        </authorList>
    </citation>
    <scope>NUCLEOTIDE SEQUENCE [LARGE SCALE GENOMIC DNA]</scope>
    <source>
        <strain evidence="1 2">ATCC 22073</strain>
    </source>
</reference>
<proteinExistence type="predicted"/>
<name>A0ABR4DNS3_9PEZI</name>
<dbReference type="InterPro" id="IPR052973">
    <property type="entry name" value="Fungal_sec-metab_reg_TF"/>
</dbReference>
<keyword evidence="2" id="KW-1185">Reference proteome</keyword>
<sequence length="236" mass="27036">MLCSICSDTSERQPSEDGHLLEKAFELWFSIRLTADLPCLGGDETLGMEPVSVDDGSPMAGKIPLPAVTMQQIDAALMEEVLPQLRKGVMDGFRELMCNPKSWMTVYLISFMLLHSCSMLTRKHDEARKHQSPACTALEDLRKLHTSAQVILAYYHHRSDSFNPFEHASSSSRNRNHQPDKCLTEDDKRFLERTKELLQQRAAHINMIGNDGRRGEDLYFVGQMFDDFWRRTEDAR</sequence>
<protein>
    <submittedName>
        <fullName evidence="1">Uncharacterized protein</fullName>
    </submittedName>
</protein>
<dbReference type="RefSeq" id="XP_070870705.1">
    <property type="nucleotide sequence ID" value="XM_071007502.1"/>
</dbReference>